<sequence>MMRRARRCGIAAGVVGVLVVSACQPHTEPDRDPDGSGATAPDASDVQPIEDVVSALDEPASADLPEPLVDPDRLISGGPPPDGIPALDDPAMEPADEVDWLADDEPVLAVEVGGEHRAYPVQILMWHEIANDTIADVPVAVTYCPLCDSSLAFDRRVEGRVLDFGVSGMLYNSDLVMFDRQTHSLWPQIEGEAVAGALTGTELDQLSVAVLPWSVWREETPEGLVLSEDTGHDRDYGGNPYVGYDEPGGEPYLFDGEADDRLRAMERVVGIGAQPRDGDTDALAIPHEVLAEERVVTAEVDEEPVVVWAGPGHTSALDSARIAEGRQLGTTAAFHTRVDGQDLTFTPHPDEEDRFLDEETASTWTVLGEASAGPLEGEQLDAVDHLDTFWFAWASFNPETEILE</sequence>
<evidence type="ECO:0000313" key="3">
    <source>
        <dbReference type="Proteomes" id="UP001250214"/>
    </source>
</evidence>
<gene>
    <name evidence="2" type="ORF">RIF23_07635</name>
</gene>
<organism evidence="2 3">
    <name type="scientific">Lipingzhangella rawalii</name>
    <dbReference type="NCBI Taxonomy" id="2055835"/>
    <lineage>
        <taxon>Bacteria</taxon>
        <taxon>Bacillati</taxon>
        <taxon>Actinomycetota</taxon>
        <taxon>Actinomycetes</taxon>
        <taxon>Streptosporangiales</taxon>
        <taxon>Nocardiopsidaceae</taxon>
        <taxon>Lipingzhangella</taxon>
    </lineage>
</organism>
<evidence type="ECO:0000313" key="2">
    <source>
        <dbReference type="EMBL" id="MDS1270163.1"/>
    </source>
</evidence>
<reference evidence="3" key="1">
    <citation type="submission" date="2023-07" db="EMBL/GenBank/DDBJ databases">
        <title>Novel species in the genus Lipingzhangella isolated from Sambhar Salt Lake.</title>
        <authorList>
            <person name="Jiya N."/>
            <person name="Kajale S."/>
            <person name="Sharma A."/>
        </authorList>
    </citation>
    <scope>NUCLEOTIDE SEQUENCE [LARGE SCALE GENOMIC DNA]</scope>
    <source>
        <strain evidence="3">LS1_29</strain>
    </source>
</reference>
<protein>
    <submittedName>
        <fullName evidence="2">DUF3179 domain-containing protein</fullName>
    </submittedName>
</protein>
<keyword evidence="3" id="KW-1185">Reference proteome</keyword>
<dbReference type="Pfam" id="PF11376">
    <property type="entry name" value="DUF3179"/>
    <property type="match status" value="1"/>
</dbReference>
<dbReference type="PROSITE" id="PS51257">
    <property type="entry name" value="PROKAR_LIPOPROTEIN"/>
    <property type="match status" value="1"/>
</dbReference>
<feature type="region of interest" description="Disordered" evidence="1">
    <location>
        <begin position="61"/>
        <end position="84"/>
    </location>
</feature>
<proteinExistence type="predicted"/>
<dbReference type="EMBL" id="JAVLVT010000003">
    <property type="protein sequence ID" value="MDS1270163.1"/>
    <property type="molecule type" value="Genomic_DNA"/>
</dbReference>
<comment type="caution">
    <text evidence="2">The sequence shown here is derived from an EMBL/GenBank/DDBJ whole genome shotgun (WGS) entry which is preliminary data.</text>
</comment>
<dbReference type="RefSeq" id="WP_310911702.1">
    <property type="nucleotide sequence ID" value="NZ_JAVLVT010000003.1"/>
</dbReference>
<dbReference type="Proteomes" id="UP001250214">
    <property type="component" value="Unassembled WGS sequence"/>
</dbReference>
<name>A0ABU2H4C8_9ACTN</name>
<accession>A0ABU2H4C8</accession>
<evidence type="ECO:0000256" key="1">
    <source>
        <dbReference type="SAM" id="MobiDB-lite"/>
    </source>
</evidence>
<feature type="region of interest" description="Disordered" evidence="1">
    <location>
        <begin position="25"/>
        <end position="44"/>
    </location>
</feature>
<dbReference type="InterPro" id="IPR021516">
    <property type="entry name" value="DUF3179"/>
</dbReference>